<dbReference type="EMBL" id="BIFY01000027">
    <property type="protein sequence ID" value="GCE60076.1"/>
    <property type="molecule type" value="Genomic_DNA"/>
</dbReference>
<accession>A0A402DD00</accession>
<organism evidence="1 2">
    <name type="scientific">Microcystis aeruginosa NIES-4285</name>
    <dbReference type="NCBI Taxonomy" id="2497681"/>
    <lineage>
        <taxon>Bacteria</taxon>
        <taxon>Bacillati</taxon>
        <taxon>Cyanobacteriota</taxon>
        <taxon>Cyanophyceae</taxon>
        <taxon>Oscillatoriophycideae</taxon>
        <taxon>Chroococcales</taxon>
        <taxon>Microcystaceae</taxon>
        <taxon>Microcystis</taxon>
    </lineage>
</organism>
<dbReference type="RefSeq" id="WP_172963145.1">
    <property type="nucleotide sequence ID" value="NZ_BIFY01000027.1"/>
</dbReference>
<proteinExistence type="predicted"/>
<reference evidence="2" key="1">
    <citation type="submission" date="2018-12" db="EMBL/GenBank/DDBJ databases">
        <title>Genome sequence of Microcystis aeruginosa NIES-4285.</title>
        <authorList>
            <person name="Tanabe Y."/>
        </authorList>
    </citation>
    <scope>NUCLEOTIDE SEQUENCE [LARGE SCALE GENOMIC DNA]</scope>
    <source>
        <strain evidence="2">NIES-4285</strain>
    </source>
</reference>
<gene>
    <name evidence="1" type="ORF">MiAbB_01996</name>
</gene>
<protein>
    <submittedName>
        <fullName evidence="1">Uncharacterized protein</fullName>
    </submittedName>
</protein>
<sequence length="215" mass="24831">MLNLFSFFISLVALGFSVATWYFSELYLGDIKMYPPSRIGYVRTSKVISGHHGDKILLSFVIYNDGNKIRAFQSSKLFLKIDQEKTPISTFAAAGRFEKLKDITKFTQADLETKYDYYLLTAIPLGKREYYSASFLYLSDSFKLEEGTTYIGKVLISTFGEKDKKEQCFRFKVSPQYNLSQEDNINKLFSIRYPIENNEVTPEQCQKAFPHPKNS</sequence>
<comment type="caution">
    <text evidence="1">The sequence shown here is derived from an EMBL/GenBank/DDBJ whole genome shotgun (WGS) entry which is preliminary data.</text>
</comment>
<evidence type="ECO:0000313" key="2">
    <source>
        <dbReference type="Proteomes" id="UP000289660"/>
    </source>
</evidence>
<name>A0A402DD00_MICAE</name>
<dbReference type="AlphaFoldDB" id="A0A402DD00"/>
<dbReference type="Proteomes" id="UP000289660">
    <property type="component" value="Unassembled WGS sequence"/>
</dbReference>
<evidence type="ECO:0000313" key="1">
    <source>
        <dbReference type="EMBL" id="GCE60076.1"/>
    </source>
</evidence>